<proteinExistence type="predicted"/>
<evidence type="ECO:0000313" key="3">
    <source>
        <dbReference type="Proteomes" id="UP000030108"/>
    </source>
</evidence>
<organism evidence="2 3">
    <name type="scientific">Rhizoctonia solani AG-3 Rhs1AP</name>
    <dbReference type="NCBI Taxonomy" id="1086054"/>
    <lineage>
        <taxon>Eukaryota</taxon>
        <taxon>Fungi</taxon>
        <taxon>Dikarya</taxon>
        <taxon>Basidiomycota</taxon>
        <taxon>Agaricomycotina</taxon>
        <taxon>Agaricomycetes</taxon>
        <taxon>Cantharellales</taxon>
        <taxon>Ceratobasidiaceae</taxon>
        <taxon>Rhizoctonia</taxon>
    </lineage>
</organism>
<protein>
    <submittedName>
        <fullName evidence="2">F-box-like domain protein</fullName>
    </submittedName>
</protein>
<accession>X8JTG3</accession>
<comment type="caution">
    <text evidence="2">The sequence shown here is derived from an EMBL/GenBank/DDBJ whole genome shotgun (WGS) entry which is preliminary data.</text>
</comment>
<keyword evidence="1" id="KW-0472">Membrane</keyword>
<keyword evidence="1" id="KW-0812">Transmembrane</keyword>
<keyword evidence="1" id="KW-1133">Transmembrane helix</keyword>
<name>X8JTG3_9AGAM</name>
<sequence>MQHCICAFQMKRGHINMCFQLQPSTTMFSPIDVWTFLAFSLFSLFSLYRWIYPPIPITAVARPRRSIPLPQETLDYIFSLYVASLVHEVRCKTVQDYRVRQKYFMRDLCRVARCSRLFHQVMTGCLRRTWAACSRKPSPSASGSVASNTLIPSVWIITAEEGSLPLDFNLAAYKMLEIASINYHGGVEWSRSQQDFRQFRCIRAYPRSLRQLEILHSHTPEQEVVRLVSDCCPGLTELRLVRCTMFNDPKCWYWRTHSTNRDHDYMQSYDLFTVVGYANRMAHLLRGLPRLEAIHIGHYLVSINAVFAHRMDKAHKRYHPIADRTGHGSEIRVFNRLQFTAETKDDGPPINWNAIRLADRELWAKPCHECEHQFRSPIETAERLAAGILVAHSQSLKNVSFANFLSDRRIRPSCWAVGFEQRDTDLRVWTEDPDRPHSRILQEMVRVEDRWEPPRVIQ</sequence>
<reference evidence="3" key="1">
    <citation type="journal article" date="2014" name="Genome Announc.">
        <title>Draft genome sequence of the plant-pathogenic soil fungus Rhizoctonia solani anastomosis group 3 strain Rhs1AP.</title>
        <authorList>
            <person name="Cubeta M.A."/>
            <person name="Thomas E."/>
            <person name="Dean R.A."/>
            <person name="Jabaji S."/>
            <person name="Neate S.M."/>
            <person name="Tavantzis S."/>
            <person name="Toda T."/>
            <person name="Vilgalys R."/>
            <person name="Bharathan N."/>
            <person name="Fedorova-Abrams N."/>
            <person name="Pakala S.B."/>
            <person name="Pakala S.M."/>
            <person name="Zafar N."/>
            <person name="Joardar V."/>
            <person name="Losada L."/>
            <person name="Nierman W.C."/>
        </authorList>
    </citation>
    <scope>NUCLEOTIDE SEQUENCE [LARGE SCALE GENOMIC DNA]</scope>
    <source>
        <strain evidence="3">AG-3</strain>
    </source>
</reference>
<feature type="transmembrane region" description="Helical" evidence="1">
    <location>
        <begin position="33"/>
        <end position="52"/>
    </location>
</feature>
<gene>
    <name evidence="2" type="ORF">RSOL_473500</name>
</gene>
<dbReference type="AlphaFoldDB" id="X8JTG3"/>
<dbReference type="Proteomes" id="UP000030108">
    <property type="component" value="Unassembled WGS sequence"/>
</dbReference>
<dbReference type="EMBL" id="JATN01000309">
    <property type="protein sequence ID" value="EUC66253.1"/>
    <property type="molecule type" value="Genomic_DNA"/>
</dbReference>
<evidence type="ECO:0000313" key="2">
    <source>
        <dbReference type="EMBL" id="EUC66253.1"/>
    </source>
</evidence>
<evidence type="ECO:0000256" key="1">
    <source>
        <dbReference type="SAM" id="Phobius"/>
    </source>
</evidence>
<dbReference type="OrthoDB" id="3216799at2759"/>